<dbReference type="EMBL" id="MFGB01000007">
    <property type="protein sequence ID" value="OGF27540.1"/>
    <property type="molecule type" value="Genomic_DNA"/>
</dbReference>
<organism evidence="1 2">
    <name type="scientific">Candidatus Falkowbacteria bacterium RIFOXYA2_FULL_47_19</name>
    <dbReference type="NCBI Taxonomy" id="1797994"/>
    <lineage>
        <taxon>Bacteria</taxon>
        <taxon>Candidatus Falkowiibacteriota</taxon>
    </lineage>
</organism>
<proteinExistence type="predicted"/>
<name>A0A1F5SLJ1_9BACT</name>
<gene>
    <name evidence="1" type="ORF">A2227_01700</name>
</gene>
<evidence type="ECO:0000313" key="1">
    <source>
        <dbReference type="EMBL" id="OGF27540.1"/>
    </source>
</evidence>
<sequence>MGCEGGEMDDKLGFINRWRREFGCGTESRICWCKTCTALEVIFNHDPGASGAQTVQDIILIAKKMPKIDIAYCFDLGNVGSICPEEHDEIFKLFFSDGREPGFWDIQVRQHKNTGRNDGRQNNFLLIRNPAGIIDDTIFIEIMGNRYPLVRVELEYRR</sequence>
<reference evidence="1 2" key="1">
    <citation type="journal article" date="2016" name="Nat. Commun.">
        <title>Thousands of microbial genomes shed light on interconnected biogeochemical processes in an aquifer system.</title>
        <authorList>
            <person name="Anantharaman K."/>
            <person name="Brown C.T."/>
            <person name="Hug L.A."/>
            <person name="Sharon I."/>
            <person name="Castelle C.J."/>
            <person name="Probst A.J."/>
            <person name="Thomas B.C."/>
            <person name="Singh A."/>
            <person name="Wilkins M.J."/>
            <person name="Karaoz U."/>
            <person name="Brodie E.L."/>
            <person name="Williams K.H."/>
            <person name="Hubbard S.S."/>
            <person name="Banfield J.F."/>
        </authorList>
    </citation>
    <scope>NUCLEOTIDE SEQUENCE [LARGE SCALE GENOMIC DNA]</scope>
</reference>
<accession>A0A1F5SLJ1</accession>
<protein>
    <submittedName>
        <fullName evidence="1">Uncharacterized protein</fullName>
    </submittedName>
</protein>
<dbReference type="STRING" id="1797994.A2227_01700"/>
<dbReference type="Proteomes" id="UP000178367">
    <property type="component" value="Unassembled WGS sequence"/>
</dbReference>
<comment type="caution">
    <text evidence="1">The sequence shown here is derived from an EMBL/GenBank/DDBJ whole genome shotgun (WGS) entry which is preliminary data.</text>
</comment>
<evidence type="ECO:0000313" key="2">
    <source>
        <dbReference type="Proteomes" id="UP000178367"/>
    </source>
</evidence>
<dbReference type="AlphaFoldDB" id="A0A1F5SLJ1"/>